<organism evidence="6 7">
    <name type="scientific">Tropilaelaps mercedesae</name>
    <dbReference type="NCBI Taxonomy" id="418985"/>
    <lineage>
        <taxon>Eukaryota</taxon>
        <taxon>Metazoa</taxon>
        <taxon>Ecdysozoa</taxon>
        <taxon>Arthropoda</taxon>
        <taxon>Chelicerata</taxon>
        <taxon>Arachnida</taxon>
        <taxon>Acari</taxon>
        <taxon>Parasitiformes</taxon>
        <taxon>Mesostigmata</taxon>
        <taxon>Gamasina</taxon>
        <taxon>Dermanyssoidea</taxon>
        <taxon>Laelapidae</taxon>
        <taxon>Tropilaelaps</taxon>
    </lineage>
</organism>
<dbReference type="STRING" id="418985.A0A1V9XSY5"/>
<evidence type="ECO:0000256" key="1">
    <source>
        <dbReference type="ARBA" id="ARBA00004173"/>
    </source>
</evidence>
<dbReference type="Gene3D" id="1.10.3580.10">
    <property type="entry name" value="ATP12 ATPase"/>
    <property type="match status" value="1"/>
</dbReference>
<dbReference type="AlphaFoldDB" id="A0A1V9XSY5"/>
<keyword evidence="5" id="KW-0143">Chaperone</keyword>
<evidence type="ECO:0000256" key="5">
    <source>
        <dbReference type="ARBA" id="ARBA00023186"/>
    </source>
</evidence>
<dbReference type="InParanoid" id="A0A1V9XSY5"/>
<dbReference type="PANTHER" id="PTHR21013:SF10">
    <property type="entry name" value="ATP SYNTHASE MITOCHONDRIAL F1 COMPLEX ASSEMBLY FACTOR 2"/>
    <property type="match status" value="1"/>
</dbReference>
<keyword evidence="3" id="KW-0809">Transit peptide</keyword>
<dbReference type="Pfam" id="PF07542">
    <property type="entry name" value="ATP12"/>
    <property type="match status" value="1"/>
</dbReference>
<evidence type="ECO:0000313" key="7">
    <source>
        <dbReference type="Proteomes" id="UP000192247"/>
    </source>
</evidence>
<dbReference type="InterPro" id="IPR023335">
    <property type="entry name" value="ATP12_ortho_dom_sf"/>
</dbReference>
<dbReference type="SUPFAM" id="SSF160909">
    <property type="entry name" value="ATP12-like"/>
    <property type="match status" value="1"/>
</dbReference>
<comment type="similarity">
    <text evidence="2">Belongs to the ATP12 family.</text>
</comment>
<evidence type="ECO:0000313" key="6">
    <source>
        <dbReference type="EMBL" id="OQR76553.1"/>
    </source>
</evidence>
<evidence type="ECO:0000256" key="2">
    <source>
        <dbReference type="ARBA" id="ARBA00008231"/>
    </source>
</evidence>
<dbReference type="Proteomes" id="UP000192247">
    <property type="component" value="Unassembled WGS sequence"/>
</dbReference>
<dbReference type="Gene3D" id="3.30.2180.10">
    <property type="entry name" value="ATP12-like"/>
    <property type="match status" value="1"/>
</dbReference>
<protein>
    <submittedName>
        <fullName evidence="6">ATP synthase mitochondrial F1 complex assembly factor 2-like</fullName>
    </submittedName>
</protein>
<keyword evidence="7" id="KW-1185">Reference proteome</keyword>
<dbReference type="InterPro" id="IPR011419">
    <property type="entry name" value="ATP12_ATP_synth-F1-assembly"/>
</dbReference>
<comment type="caution">
    <text evidence="6">The sequence shown here is derived from an EMBL/GenBank/DDBJ whole genome shotgun (WGS) entry which is preliminary data.</text>
</comment>
<reference evidence="6 7" key="1">
    <citation type="journal article" date="2017" name="Gigascience">
        <title>Draft genome of the honey bee ectoparasitic mite, Tropilaelaps mercedesae, is shaped by the parasitic life history.</title>
        <authorList>
            <person name="Dong X."/>
            <person name="Armstrong S.D."/>
            <person name="Xia D."/>
            <person name="Makepeace B.L."/>
            <person name="Darby A.C."/>
            <person name="Kadowaki T."/>
        </authorList>
    </citation>
    <scope>NUCLEOTIDE SEQUENCE [LARGE SCALE GENOMIC DNA]</scope>
    <source>
        <strain evidence="6">Wuxi-XJTLU</strain>
    </source>
</reference>
<gene>
    <name evidence="6" type="ORF">BIW11_00572</name>
</gene>
<dbReference type="InterPro" id="IPR042272">
    <property type="entry name" value="ATP12_ATP_synth-F1-assembly_N"/>
</dbReference>
<comment type="subcellular location">
    <subcellularLocation>
        <location evidence="1">Mitochondrion</location>
    </subcellularLocation>
</comment>
<sequence length="285" mass="32251">MYLKIVTCLLRGVPALCSLTSTRSFGLQTARNLSAIAKPKRFYKNVSVVQAVKGWEINLDNRKLKTPTGKPLLIASEALATAVATEWSIQTDVVERHSMHLTALCNTAQDNPHKKTAEQLCEEIIEFLENDSLLFRVPRNEQRELYELQSSKWDPIVEWFCDKHQIILKPSEDVLSPGIDPVTVLTVYKYLFSYQRTALFGFQFGVECLKSLILTQAAVDRRLTVQEAVELSRLETNFQTAKWGSVEWSHELDNQQVAARLAAAVTFMQLSQEVSTIREKSSSTV</sequence>
<dbReference type="OrthoDB" id="5673at2759"/>
<dbReference type="EMBL" id="MNPL01004680">
    <property type="protein sequence ID" value="OQR76553.1"/>
    <property type="molecule type" value="Genomic_DNA"/>
</dbReference>
<dbReference type="GO" id="GO:0033615">
    <property type="term" value="P:mitochondrial proton-transporting ATP synthase complex assembly"/>
    <property type="evidence" value="ECO:0007669"/>
    <property type="project" value="TreeGrafter"/>
</dbReference>
<evidence type="ECO:0000256" key="3">
    <source>
        <dbReference type="ARBA" id="ARBA00022946"/>
    </source>
</evidence>
<accession>A0A1V9XSY5</accession>
<keyword evidence="4" id="KW-0496">Mitochondrion</keyword>
<dbReference type="PANTHER" id="PTHR21013">
    <property type="entry name" value="ATP SYNTHASE MITOCHONDRIAL F1 COMPLEX ASSEMBLY FACTOR 2/ATP12 PROTEIN, MITOCHONDRIAL PRECURSOR"/>
    <property type="match status" value="1"/>
</dbReference>
<proteinExistence type="inferred from homology"/>
<name>A0A1V9XSY5_9ACAR</name>
<evidence type="ECO:0000256" key="4">
    <source>
        <dbReference type="ARBA" id="ARBA00023128"/>
    </source>
</evidence>
<dbReference type="FunCoup" id="A0A1V9XSY5">
    <property type="interactions" value="1480"/>
</dbReference>
<dbReference type="GO" id="GO:0005739">
    <property type="term" value="C:mitochondrion"/>
    <property type="evidence" value="ECO:0007669"/>
    <property type="project" value="UniProtKB-SubCell"/>
</dbReference>